<dbReference type="PANTHER" id="PTHR42901">
    <property type="entry name" value="ALCOHOL DEHYDROGENASE"/>
    <property type="match status" value="1"/>
</dbReference>
<dbReference type="InterPro" id="IPR036291">
    <property type="entry name" value="NAD(P)-bd_dom_sf"/>
</dbReference>
<evidence type="ECO:0000256" key="2">
    <source>
        <dbReference type="ARBA" id="ARBA00023002"/>
    </source>
</evidence>
<dbReference type="PIRSF" id="PIRSF000126">
    <property type="entry name" value="11-beta-HSD1"/>
    <property type="match status" value="1"/>
</dbReference>
<comment type="caution">
    <text evidence="4">The sequence shown here is derived from an EMBL/GenBank/DDBJ whole genome shotgun (WGS) entry which is preliminary data.</text>
</comment>
<dbReference type="AlphaFoldDB" id="A0A512BHI7"/>
<proteinExistence type="inferred from homology"/>
<evidence type="ECO:0000313" key="5">
    <source>
        <dbReference type="Proteomes" id="UP000321513"/>
    </source>
</evidence>
<comment type="similarity">
    <text evidence="1 3">Belongs to the short-chain dehydrogenases/reductases (SDR) family.</text>
</comment>
<gene>
    <name evidence="4" type="primary">dltE_2</name>
    <name evidence="4" type="ORF">SAE01_38210</name>
</gene>
<evidence type="ECO:0000256" key="3">
    <source>
        <dbReference type="RuleBase" id="RU000363"/>
    </source>
</evidence>
<dbReference type="Pfam" id="PF00106">
    <property type="entry name" value="adh_short"/>
    <property type="match status" value="1"/>
</dbReference>
<dbReference type="CDD" id="cd05233">
    <property type="entry name" value="SDR_c"/>
    <property type="match status" value="1"/>
</dbReference>
<dbReference type="PRINTS" id="PR00081">
    <property type="entry name" value="GDHRDH"/>
</dbReference>
<dbReference type="Proteomes" id="UP000321513">
    <property type="component" value="Unassembled WGS sequence"/>
</dbReference>
<reference evidence="4 5" key="1">
    <citation type="submission" date="2019-07" db="EMBL/GenBank/DDBJ databases">
        <title>Whole genome shotgun sequence of Segetibacter aerophilus NBRC 106135.</title>
        <authorList>
            <person name="Hosoyama A."/>
            <person name="Uohara A."/>
            <person name="Ohji S."/>
            <person name="Ichikawa N."/>
        </authorList>
    </citation>
    <scope>NUCLEOTIDE SEQUENCE [LARGE SCALE GENOMIC DNA]</scope>
    <source>
        <strain evidence="4 5">NBRC 106135</strain>
    </source>
</reference>
<protein>
    <submittedName>
        <fullName evidence="4">Short-chain dehydrogenase</fullName>
    </submittedName>
</protein>
<accession>A0A512BHI7</accession>
<dbReference type="GO" id="GO:0016491">
    <property type="term" value="F:oxidoreductase activity"/>
    <property type="evidence" value="ECO:0007669"/>
    <property type="project" value="UniProtKB-KW"/>
</dbReference>
<name>A0A512BHI7_9BACT</name>
<dbReference type="Gene3D" id="3.40.50.720">
    <property type="entry name" value="NAD(P)-binding Rossmann-like Domain"/>
    <property type="match status" value="1"/>
</dbReference>
<dbReference type="InterPro" id="IPR002347">
    <property type="entry name" value="SDR_fam"/>
</dbReference>
<keyword evidence="5" id="KW-1185">Reference proteome</keyword>
<sequence length="269" mass="29446">MFMATENNGQKGYVLITGGTSGIGYELAKCFAEDGYNLVLSARTEADLQQRASELKQQYNIHVTTIAKDLFQSNAAFELYDEVKRQGLTVDVLVNDAGQGQFGLFVEQDINRLLEIIQLNVCSLTVLTQLFLKDMVARNEGKILQLASIASELPGPWQAVYHATKAYVLHLTEALISELKDTGVTLTALQPGATDTDFFNKADMQSSKILDTGLSDPAKVAKDGYQALMKGDDKIVSGLKNKAMVGMSNVIPDKLVAEQMNKMQEPKKS</sequence>
<organism evidence="4 5">
    <name type="scientific">Segetibacter aerophilus</name>
    <dbReference type="NCBI Taxonomy" id="670293"/>
    <lineage>
        <taxon>Bacteria</taxon>
        <taxon>Pseudomonadati</taxon>
        <taxon>Bacteroidota</taxon>
        <taxon>Chitinophagia</taxon>
        <taxon>Chitinophagales</taxon>
        <taxon>Chitinophagaceae</taxon>
        <taxon>Segetibacter</taxon>
    </lineage>
</organism>
<dbReference type="PANTHER" id="PTHR42901:SF1">
    <property type="entry name" value="ALCOHOL DEHYDROGENASE"/>
    <property type="match status" value="1"/>
</dbReference>
<keyword evidence="2" id="KW-0560">Oxidoreductase</keyword>
<dbReference type="PRINTS" id="PR00080">
    <property type="entry name" value="SDRFAMILY"/>
</dbReference>
<evidence type="ECO:0000313" key="4">
    <source>
        <dbReference type="EMBL" id="GEO11325.1"/>
    </source>
</evidence>
<evidence type="ECO:0000256" key="1">
    <source>
        <dbReference type="ARBA" id="ARBA00006484"/>
    </source>
</evidence>
<dbReference type="EMBL" id="BJYT01000019">
    <property type="protein sequence ID" value="GEO11325.1"/>
    <property type="molecule type" value="Genomic_DNA"/>
</dbReference>
<dbReference type="SUPFAM" id="SSF51735">
    <property type="entry name" value="NAD(P)-binding Rossmann-fold domains"/>
    <property type="match status" value="1"/>
</dbReference>